<evidence type="ECO:0000313" key="2">
    <source>
        <dbReference type="EMBL" id="CZS89014.1"/>
    </source>
</evidence>
<dbReference type="AlphaFoldDB" id="A0A1E1JXP8"/>
<accession>A0A1E1JXP8</accession>
<gene>
    <name evidence="2" type="ORF">RAG0_00505</name>
</gene>
<protein>
    <submittedName>
        <fullName evidence="2">Uncharacterized protein</fullName>
    </submittedName>
</protein>
<evidence type="ECO:0000256" key="1">
    <source>
        <dbReference type="SAM" id="MobiDB-lite"/>
    </source>
</evidence>
<dbReference type="EMBL" id="FJUX01000002">
    <property type="protein sequence ID" value="CZS89014.1"/>
    <property type="molecule type" value="Genomic_DNA"/>
</dbReference>
<keyword evidence="3" id="KW-1185">Reference proteome</keyword>
<sequence>MFLLSTSLLQTDFTGNKYLLGLEDPMDTREDYDGFGLVGSDQSAWVYQQIVLPALLALRQPFEVPGHGQTWVRGRPAPGPIAVCFPSSPPPPPPPPPATLLAPPPPPPSSLLPPPPPPPQPTHPSTTPIDPFARFAPTASSSSSSFSSTSSALPAPPKRDFKSKFGSSLGANYNISSGPLKR</sequence>
<name>A0A1E1JXP8_9HELO</name>
<feature type="compositionally biased region" description="Low complexity" evidence="1">
    <location>
        <begin position="123"/>
        <end position="153"/>
    </location>
</feature>
<organism evidence="2 3">
    <name type="scientific">Rhynchosporium agropyri</name>
    <dbReference type="NCBI Taxonomy" id="914238"/>
    <lineage>
        <taxon>Eukaryota</taxon>
        <taxon>Fungi</taxon>
        <taxon>Dikarya</taxon>
        <taxon>Ascomycota</taxon>
        <taxon>Pezizomycotina</taxon>
        <taxon>Leotiomycetes</taxon>
        <taxon>Helotiales</taxon>
        <taxon>Ploettnerulaceae</taxon>
        <taxon>Rhynchosporium</taxon>
    </lineage>
</organism>
<evidence type="ECO:0000313" key="3">
    <source>
        <dbReference type="Proteomes" id="UP000178912"/>
    </source>
</evidence>
<dbReference type="OrthoDB" id="3564905at2759"/>
<feature type="compositionally biased region" description="Pro residues" evidence="1">
    <location>
        <begin position="87"/>
        <end position="122"/>
    </location>
</feature>
<dbReference type="Proteomes" id="UP000178912">
    <property type="component" value="Unassembled WGS sequence"/>
</dbReference>
<feature type="region of interest" description="Disordered" evidence="1">
    <location>
        <begin position="82"/>
        <end position="182"/>
    </location>
</feature>
<proteinExistence type="predicted"/>
<feature type="compositionally biased region" description="Polar residues" evidence="1">
    <location>
        <begin position="165"/>
        <end position="182"/>
    </location>
</feature>
<reference evidence="3" key="1">
    <citation type="submission" date="2016-03" db="EMBL/GenBank/DDBJ databases">
        <authorList>
            <person name="Guldener U."/>
        </authorList>
    </citation>
    <scope>NUCLEOTIDE SEQUENCE [LARGE SCALE GENOMIC DNA]</scope>
    <source>
        <strain evidence="3">04CH-RAC-A.6.1</strain>
    </source>
</reference>